<evidence type="ECO:0000313" key="2">
    <source>
        <dbReference type="EMBL" id="PHJ18739.1"/>
    </source>
</evidence>
<accession>A0A2C6KNP8</accession>
<keyword evidence="1" id="KW-0732">Signal</keyword>
<gene>
    <name evidence="2" type="ORF">CSUI_007435</name>
</gene>
<dbReference type="Proteomes" id="UP000221165">
    <property type="component" value="Unassembled WGS sequence"/>
</dbReference>
<dbReference type="GeneID" id="94430791"/>
<proteinExistence type="predicted"/>
<keyword evidence="3" id="KW-1185">Reference proteome</keyword>
<evidence type="ECO:0008006" key="4">
    <source>
        <dbReference type="Google" id="ProtNLM"/>
    </source>
</evidence>
<reference evidence="2 3" key="1">
    <citation type="journal article" date="2017" name="Int. J. Parasitol.">
        <title>The genome of the protozoan parasite Cystoisospora suis and a reverse vaccinology approach to identify vaccine candidates.</title>
        <authorList>
            <person name="Palmieri N."/>
            <person name="Shrestha A."/>
            <person name="Ruttkowski B."/>
            <person name="Beck T."/>
            <person name="Vogl C."/>
            <person name="Tomley F."/>
            <person name="Blake D.P."/>
            <person name="Joachim A."/>
        </authorList>
    </citation>
    <scope>NUCLEOTIDE SEQUENCE [LARGE SCALE GENOMIC DNA]</scope>
    <source>
        <strain evidence="2 3">Wien I</strain>
    </source>
</reference>
<comment type="caution">
    <text evidence="2">The sequence shown here is derived from an EMBL/GenBank/DDBJ whole genome shotgun (WGS) entry which is preliminary data.</text>
</comment>
<dbReference type="VEuPathDB" id="ToxoDB:CSUI_007435"/>
<feature type="signal peptide" evidence="1">
    <location>
        <begin position="1"/>
        <end position="37"/>
    </location>
</feature>
<dbReference type="EMBL" id="MIGC01003925">
    <property type="protein sequence ID" value="PHJ18739.1"/>
    <property type="molecule type" value="Genomic_DNA"/>
</dbReference>
<evidence type="ECO:0000313" key="3">
    <source>
        <dbReference type="Proteomes" id="UP000221165"/>
    </source>
</evidence>
<feature type="chain" id="PRO_5012586993" description="Transmembrane protein" evidence="1">
    <location>
        <begin position="38"/>
        <end position="448"/>
    </location>
</feature>
<dbReference type="RefSeq" id="XP_067920445.1">
    <property type="nucleotide sequence ID" value="XM_068067580.1"/>
</dbReference>
<organism evidence="2 3">
    <name type="scientific">Cystoisospora suis</name>
    <dbReference type="NCBI Taxonomy" id="483139"/>
    <lineage>
        <taxon>Eukaryota</taxon>
        <taxon>Sar</taxon>
        <taxon>Alveolata</taxon>
        <taxon>Apicomplexa</taxon>
        <taxon>Conoidasida</taxon>
        <taxon>Coccidia</taxon>
        <taxon>Eucoccidiorida</taxon>
        <taxon>Eimeriorina</taxon>
        <taxon>Sarcocystidae</taxon>
        <taxon>Cystoisospora</taxon>
    </lineage>
</organism>
<protein>
    <recommendedName>
        <fullName evidence="4">Transmembrane protein</fullName>
    </recommendedName>
</protein>
<evidence type="ECO:0000256" key="1">
    <source>
        <dbReference type="SAM" id="SignalP"/>
    </source>
</evidence>
<sequence length="448" mass="50500">MEFTVSMTPTAALRGSPSPNKLLVGFLVLVLIGSSSAFSLRGGRNERQVTAKESINRVTRGGVPIKKGTYDDNGTNVVLVGRDWTAANGVRKQSDTFAEFPYGGTNYRLYLSKGTETVLSRDKENLKALQASLESIPYVGETPEGDVAVVWSEEGFTQNIRLPEAKIQNGVKYEIRVKPEVLEAFFPEDIVYQPWRKQEILQSPREMEGDKRQGWQDLQDLLTAFLEFATSPSDALQECERTSPHGEWYHPRPNPSDREIAVGDFYGMFLDKKDLMPPLHRYTDSRGVASWVIGRHWRHSLESMGRSFKDGQAFVRFPLGSTMRFEIVLPKKVQKVLQSHKLLDLLVEALSEPPSMPEPLASTKTRGVNAAGKVVYWGKQIPPEENYKTWDDKHTTYRVRVPKTVEITLNAERVWDDLELVLVRSVLAIAEAQLNLYHHAPTKSPTSA</sequence>
<name>A0A2C6KNP8_9APIC</name>
<dbReference type="AlphaFoldDB" id="A0A2C6KNP8"/>